<dbReference type="PROSITE" id="PS50263">
    <property type="entry name" value="CN_HYDROLASE"/>
    <property type="match status" value="1"/>
</dbReference>
<dbReference type="InterPro" id="IPR003010">
    <property type="entry name" value="C-N_Hydrolase"/>
</dbReference>
<name>A0ABS5L7Z7_9ACTN</name>
<dbReference type="EMBL" id="JAAFYZ010000360">
    <property type="protein sequence ID" value="MBS2554357.1"/>
    <property type="molecule type" value="Genomic_DNA"/>
</dbReference>
<proteinExistence type="inferred from homology"/>
<sequence length="282" mass="30235">MTLRLACLQAPATDHPDGAPDPVADRGANLAALDDAAAKASAAGARLLITPEMYLTGYNLGAEVIAGLAEERFGPSQREVSATAAKHGIAILYGYPERDGDGVVYNAVQLIGGDGVPKANYRKTHLFGDVDREAFAPGSELVVQADLDGIRVGFLICYDVEFPEAVRAHTDAGTQLLLVPTALMRPYEYVPRQIVPARAIESQLFVAYVNRVGVERDFVYAGETRVVAPDGRELVVGADHEELLLADVDPADLAASRDLNTYLQDRRTDLYRTAGVTPKANS</sequence>
<evidence type="ECO:0000313" key="4">
    <source>
        <dbReference type="Proteomes" id="UP000730482"/>
    </source>
</evidence>
<evidence type="ECO:0000256" key="1">
    <source>
        <dbReference type="ARBA" id="ARBA00010613"/>
    </source>
</evidence>
<dbReference type="Proteomes" id="UP000730482">
    <property type="component" value="Unassembled WGS sequence"/>
</dbReference>
<reference evidence="3 4" key="1">
    <citation type="submission" date="2020-02" db="EMBL/GenBank/DDBJ databases">
        <title>Acidophilic actinobacteria isolated from forest soil.</title>
        <authorList>
            <person name="Golinska P."/>
        </authorList>
    </citation>
    <scope>NUCLEOTIDE SEQUENCE [LARGE SCALE GENOMIC DNA]</scope>
    <source>
        <strain evidence="3 4">NL8</strain>
    </source>
</reference>
<dbReference type="CDD" id="cd07576">
    <property type="entry name" value="R-amidase_like"/>
    <property type="match status" value="1"/>
</dbReference>
<dbReference type="InterPro" id="IPR036526">
    <property type="entry name" value="C-N_Hydrolase_sf"/>
</dbReference>
<dbReference type="RefSeq" id="WP_212021732.1">
    <property type="nucleotide sequence ID" value="NZ_JAAFYZ010000360.1"/>
</dbReference>
<dbReference type="InterPro" id="IPR001110">
    <property type="entry name" value="UPF0012_CS"/>
</dbReference>
<keyword evidence="4" id="KW-1185">Reference proteome</keyword>
<feature type="domain" description="CN hydrolase" evidence="2">
    <location>
        <begin position="3"/>
        <end position="250"/>
    </location>
</feature>
<keyword evidence="3" id="KW-0378">Hydrolase</keyword>
<dbReference type="PANTHER" id="PTHR23088">
    <property type="entry name" value="NITRILASE-RELATED"/>
    <property type="match status" value="1"/>
</dbReference>
<organism evidence="3 4">
    <name type="scientific">Catenulispora pinistramenti</name>
    <dbReference type="NCBI Taxonomy" id="2705254"/>
    <lineage>
        <taxon>Bacteria</taxon>
        <taxon>Bacillati</taxon>
        <taxon>Actinomycetota</taxon>
        <taxon>Actinomycetes</taxon>
        <taxon>Catenulisporales</taxon>
        <taxon>Catenulisporaceae</taxon>
        <taxon>Catenulispora</taxon>
    </lineage>
</organism>
<accession>A0ABS5L7Z7</accession>
<protein>
    <submittedName>
        <fullName evidence="3">Carbon-nitrogen hydrolase family protein</fullName>
    </submittedName>
</protein>
<dbReference type="Gene3D" id="3.60.110.10">
    <property type="entry name" value="Carbon-nitrogen hydrolase"/>
    <property type="match status" value="1"/>
</dbReference>
<dbReference type="SUPFAM" id="SSF56317">
    <property type="entry name" value="Carbon-nitrogen hydrolase"/>
    <property type="match status" value="1"/>
</dbReference>
<dbReference type="Pfam" id="PF00795">
    <property type="entry name" value="CN_hydrolase"/>
    <property type="match status" value="1"/>
</dbReference>
<dbReference type="PROSITE" id="PS01227">
    <property type="entry name" value="UPF0012"/>
    <property type="match status" value="1"/>
</dbReference>
<dbReference type="GO" id="GO:0016787">
    <property type="term" value="F:hydrolase activity"/>
    <property type="evidence" value="ECO:0007669"/>
    <property type="project" value="UniProtKB-KW"/>
</dbReference>
<dbReference type="InterPro" id="IPR044083">
    <property type="entry name" value="RamA-like"/>
</dbReference>
<evidence type="ECO:0000313" key="3">
    <source>
        <dbReference type="EMBL" id="MBS2554357.1"/>
    </source>
</evidence>
<comment type="caution">
    <text evidence="3">The sequence shown here is derived from an EMBL/GenBank/DDBJ whole genome shotgun (WGS) entry which is preliminary data.</text>
</comment>
<comment type="similarity">
    <text evidence="1">Belongs to the carbon-nitrogen hydrolase superfamily. NIT1/NIT2 family.</text>
</comment>
<dbReference type="PANTHER" id="PTHR23088:SF27">
    <property type="entry name" value="DEAMINATED GLUTATHIONE AMIDASE"/>
    <property type="match status" value="1"/>
</dbReference>
<gene>
    <name evidence="3" type="ORF">KGQ19_46630</name>
</gene>
<evidence type="ECO:0000259" key="2">
    <source>
        <dbReference type="PROSITE" id="PS50263"/>
    </source>
</evidence>